<sequence>LIGRSNELGRYEIMDQFKQGDFDVFLSSEVGGEGLDFQHCRAMINYDLPYNPMRIEQRIGRIDRFGQQADEIIIANLFIKNTVDEEIYERLYKRIRIVEDGIGAFEPIIGKEISDIQNQLILGNLTEEEKEQLSRRIEEAVEYAKSQMDIFEEHRRELLHDSFIDNPLNQYTKSTFVSPDDAIQLTEKFLSYWDECRIRSYKEFRGDLFLSPALKTEIEQFLRNPRNYPGFSELRPLLTAERRVRVVFDGTVAINYPDHVFLPPTGYWTRFLTSWLNSNDHIKKV</sequence>
<name>X1G0J3_9ZZZZ</name>
<protein>
    <recommendedName>
        <fullName evidence="2">Helicase C-terminal domain-containing protein</fullName>
    </recommendedName>
</protein>
<dbReference type="Gene3D" id="3.40.50.300">
    <property type="entry name" value="P-loop containing nucleotide triphosphate hydrolases"/>
    <property type="match status" value="1"/>
</dbReference>
<feature type="domain" description="Helicase C-terminal" evidence="2">
    <location>
        <begin position="1"/>
        <end position="113"/>
    </location>
</feature>
<gene>
    <name evidence="3" type="ORF">S03H2_33803</name>
</gene>
<dbReference type="CDD" id="cd18793">
    <property type="entry name" value="SF2_C_SNF"/>
    <property type="match status" value="1"/>
</dbReference>
<comment type="caution">
    <text evidence="3">The sequence shown here is derived from an EMBL/GenBank/DDBJ whole genome shotgun (WGS) entry which is preliminary data.</text>
</comment>
<dbReference type="PANTHER" id="PTHR45766:SF6">
    <property type="entry name" value="SWI_SNF-RELATED MATRIX-ASSOCIATED ACTIN-DEPENDENT REGULATOR OF CHROMATIN SUBFAMILY A-LIKE PROTEIN 1"/>
    <property type="match status" value="1"/>
</dbReference>
<evidence type="ECO:0000313" key="3">
    <source>
        <dbReference type="EMBL" id="GAH50772.1"/>
    </source>
</evidence>
<evidence type="ECO:0000259" key="2">
    <source>
        <dbReference type="PROSITE" id="PS51194"/>
    </source>
</evidence>
<dbReference type="InterPro" id="IPR027417">
    <property type="entry name" value="P-loop_NTPase"/>
</dbReference>
<feature type="non-terminal residue" evidence="3">
    <location>
        <position position="1"/>
    </location>
</feature>
<accession>X1G0J3</accession>
<dbReference type="SUPFAM" id="SSF52540">
    <property type="entry name" value="P-loop containing nucleoside triphosphate hydrolases"/>
    <property type="match status" value="1"/>
</dbReference>
<dbReference type="SMART" id="SM00490">
    <property type="entry name" value="HELICc"/>
    <property type="match status" value="1"/>
</dbReference>
<organism evidence="3">
    <name type="scientific">marine sediment metagenome</name>
    <dbReference type="NCBI Taxonomy" id="412755"/>
    <lineage>
        <taxon>unclassified sequences</taxon>
        <taxon>metagenomes</taxon>
        <taxon>ecological metagenomes</taxon>
    </lineage>
</organism>
<dbReference type="Pfam" id="PF00271">
    <property type="entry name" value="Helicase_C"/>
    <property type="match status" value="1"/>
</dbReference>
<dbReference type="PROSITE" id="PS51194">
    <property type="entry name" value="HELICASE_CTER"/>
    <property type="match status" value="1"/>
</dbReference>
<proteinExistence type="predicted"/>
<feature type="non-terminal residue" evidence="3">
    <location>
        <position position="285"/>
    </location>
</feature>
<evidence type="ECO:0000256" key="1">
    <source>
        <dbReference type="ARBA" id="ARBA00022801"/>
    </source>
</evidence>
<dbReference type="GO" id="GO:0016787">
    <property type="term" value="F:hydrolase activity"/>
    <property type="evidence" value="ECO:0007669"/>
    <property type="project" value="UniProtKB-KW"/>
</dbReference>
<dbReference type="PANTHER" id="PTHR45766">
    <property type="entry name" value="DNA ANNEALING HELICASE AND ENDONUCLEASE ZRANB3 FAMILY MEMBER"/>
    <property type="match status" value="1"/>
</dbReference>
<keyword evidence="1" id="KW-0378">Hydrolase</keyword>
<dbReference type="AlphaFoldDB" id="X1G0J3"/>
<dbReference type="EMBL" id="BARU01020595">
    <property type="protein sequence ID" value="GAH50772.1"/>
    <property type="molecule type" value="Genomic_DNA"/>
</dbReference>
<reference evidence="3" key="1">
    <citation type="journal article" date="2014" name="Front. Microbiol.">
        <title>High frequency of phylogenetically diverse reductive dehalogenase-homologous genes in deep subseafloor sedimentary metagenomes.</title>
        <authorList>
            <person name="Kawai M."/>
            <person name="Futagami T."/>
            <person name="Toyoda A."/>
            <person name="Takaki Y."/>
            <person name="Nishi S."/>
            <person name="Hori S."/>
            <person name="Arai W."/>
            <person name="Tsubouchi T."/>
            <person name="Morono Y."/>
            <person name="Uchiyama I."/>
            <person name="Ito T."/>
            <person name="Fujiyama A."/>
            <person name="Inagaki F."/>
            <person name="Takami H."/>
        </authorList>
    </citation>
    <scope>NUCLEOTIDE SEQUENCE</scope>
    <source>
        <strain evidence="3">Expedition CK06-06</strain>
    </source>
</reference>
<dbReference type="InterPro" id="IPR049730">
    <property type="entry name" value="SNF2/RAD54-like_C"/>
</dbReference>
<dbReference type="InterPro" id="IPR001650">
    <property type="entry name" value="Helicase_C-like"/>
</dbReference>